<keyword evidence="8 12" id="KW-0798">TonB box</keyword>
<feature type="signal peptide" evidence="13">
    <location>
        <begin position="1"/>
        <end position="21"/>
    </location>
</feature>
<dbReference type="RefSeq" id="WP_093829285.1">
    <property type="nucleotide sequence ID" value="NZ_FOLQ01000008.1"/>
</dbReference>
<feature type="chain" id="PRO_5011435422" evidence="13">
    <location>
        <begin position="22"/>
        <end position="1095"/>
    </location>
</feature>
<reference evidence="16 17" key="1">
    <citation type="submission" date="2016-10" db="EMBL/GenBank/DDBJ databases">
        <authorList>
            <person name="de Groot N.N."/>
        </authorList>
    </citation>
    <scope>NUCLEOTIDE SEQUENCE [LARGE SCALE GENOMIC DNA]</scope>
    <source>
        <strain evidence="16 17">DSM 26130</strain>
    </source>
</reference>
<dbReference type="GO" id="GO:0009279">
    <property type="term" value="C:cell outer membrane"/>
    <property type="evidence" value="ECO:0007669"/>
    <property type="project" value="UniProtKB-SubCell"/>
</dbReference>
<dbReference type="InterPro" id="IPR023996">
    <property type="entry name" value="TonB-dep_OMP_SusC/RagA"/>
</dbReference>
<keyword evidence="3 11" id="KW-1134">Transmembrane beta strand</keyword>
<evidence type="ECO:0000259" key="15">
    <source>
        <dbReference type="Pfam" id="PF07715"/>
    </source>
</evidence>
<accession>A0A1I1VW16</accession>
<evidence type="ECO:0000256" key="11">
    <source>
        <dbReference type="PROSITE-ProRule" id="PRU01360"/>
    </source>
</evidence>
<dbReference type="GO" id="GO:0006826">
    <property type="term" value="P:iron ion transport"/>
    <property type="evidence" value="ECO:0007669"/>
    <property type="project" value="UniProtKB-KW"/>
</dbReference>
<evidence type="ECO:0000256" key="4">
    <source>
        <dbReference type="ARBA" id="ARBA00022496"/>
    </source>
</evidence>
<dbReference type="Gene3D" id="2.40.170.20">
    <property type="entry name" value="TonB-dependent receptor, beta-barrel domain"/>
    <property type="match status" value="1"/>
</dbReference>
<keyword evidence="6" id="KW-0408">Iron</keyword>
<dbReference type="NCBIfam" id="TIGR04056">
    <property type="entry name" value="OMP_RagA_SusC"/>
    <property type="match status" value="1"/>
</dbReference>
<keyword evidence="9 11" id="KW-0472">Membrane</keyword>
<dbReference type="PANTHER" id="PTHR32552">
    <property type="entry name" value="FERRICHROME IRON RECEPTOR-RELATED"/>
    <property type="match status" value="1"/>
</dbReference>
<sequence length="1095" mass="117814">MKKSLLMSLFLVGLHCSLALAQGRKISGTVAADEGIDGFAGTTVVVKGTTIGTVTDVKGAYSLVVPESGTTLVFSAVGMQTVEEVIGGRSVIDVKLKTDTKQLNEVIITALGLKEERDKFASSVSTVSGKNIAKSGETSLLTGLSGKASGVVITRNGGDPGAGAYIQIRGQNTINGNAQPLFIVDGVPVSNSSDNNGSAAGNSIVQQSRINDINPDDIESMEVLKGASAAALWGTRAANGVIVITTKKGKDSKGKVNITFKSTVSFDRVNKNHKLQTNYGQGSGGLYQQGSRNTFGDLISARAGGVDNFITDPTAAGYQGFVTFPDGTKRYAIAAGTAANPHGGKNSRDTYDHTQDVFQTGHFTDNAINFSGGNARSNFLLSYSNLNQEGVIKQFSTYQRNTVRFNAASQFTEWFRASANIGYTKSYSSRVQQGDNLDGIILGGFRTPGDFNNEYYTGIYTNKAGQTFNDAHVSFRNPLGVDQNTIYANPVWNINNNRNTTDVDRITGTAEIGITPTSWLSITGRTGIDNFTDYRLERFARNSGSYGTGLLSKNWITEKQFNTDVFANATHTFNNNFSGSLLVGLNYNSRRKEYMSDQITNFIVPNAPDILTNALNSNSSISNYNSLIRTYAYYGQAEVQAYNMLFLTLTGRTESASTFGSKTNSSFFFPSAALAWQFSKLKGLENSSVLSFGKLRVTWGQVGIQPQPYQNFTTFSPAAYTDAYAGGLKSASALYGGGYVRSTTAGNDFLRPERKTETEVGFDLRFLNNKINVSATAYDNSTEDVILSLNVPNETGYSIRNVNAAKLSNKGIELEAGADVLSLGDFKWNLSANFSLNRNKVVSLAGAAAQTLPDSYQQNASLIEGQPFGVFYSTDFLKDESGKYQLDANGFPQGGTGNEIIGDPNPKWRGGLGSTFSYKGLSLSVLFDRVAGNDFYNGTRGALYSFGVHADQGGTAVAPAGGIKDVNGNTIAAGTSFQGQIKDFGAGPVALNQAWYQGRGTSFNSASYKQFIEDGSSTRLREVTLTYSLRSEGFRRITHLSNVDFSLTGRNLLLWTNYTGTDPEVNITGAGLSRGQDWFTNPNTKSLLFSLRITY</sequence>
<keyword evidence="7" id="KW-0406">Ion transport</keyword>
<proteinExistence type="inferred from homology"/>
<dbReference type="AlphaFoldDB" id="A0A1I1VW16"/>
<dbReference type="SUPFAM" id="SSF56935">
    <property type="entry name" value="Porins"/>
    <property type="match status" value="1"/>
</dbReference>
<evidence type="ECO:0000256" key="7">
    <source>
        <dbReference type="ARBA" id="ARBA00023065"/>
    </source>
</evidence>
<keyword evidence="5 11" id="KW-0812">Transmembrane</keyword>
<dbReference type="PROSITE" id="PS52016">
    <property type="entry name" value="TONB_DEPENDENT_REC_3"/>
    <property type="match status" value="1"/>
</dbReference>
<dbReference type="InterPro" id="IPR012910">
    <property type="entry name" value="Plug_dom"/>
</dbReference>
<evidence type="ECO:0000259" key="14">
    <source>
        <dbReference type="Pfam" id="PF00593"/>
    </source>
</evidence>
<evidence type="ECO:0000256" key="5">
    <source>
        <dbReference type="ARBA" id="ARBA00022692"/>
    </source>
</evidence>
<dbReference type="InterPro" id="IPR000531">
    <property type="entry name" value="Beta-barrel_TonB"/>
</dbReference>
<keyword evidence="17" id="KW-1185">Reference proteome</keyword>
<evidence type="ECO:0000256" key="10">
    <source>
        <dbReference type="ARBA" id="ARBA00023237"/>
    </source>
</evidence>
<comment type="similarity">
    <text evidence="11 12">Belongs to the TonB-dependent receptor family.</text>
</comment>
<dbReference type="Gene3D" id="2.170.130.10">
    <property type="entry name" value="TonB-dependent receptor, plug domain"/>
    <property type="match status" value="1"/>
</dbReference>
<dbReference type="InterPro" id="IPR039426">
    <property type="entry name" value="TonB-dep_rcpt-like"/>
</dbReference>
<evidence type="ECO:0000313" key="17">
    <source>
        <dbReference type="Proteomes" id="UP000198598"/>
    </source>
</evidence>
<gene>
    <name evidence="16" type="ORF">SAMN05216167_10811</name>
</gene>
<evidence type="ECO:0000256" key="12">
    <source>
        <dbReference type="RuleBase" id="RU003357"/>
    </source>
</evidence>
<dbReference type="Pfam" id="PF07715">
    <property type="entry name" value="Plug"/>
    <property type="match status" value="1"/>
</dbReference>
<dbReference type="InterPro" id="IPR008969">
    <property type="entry name" value="CarboxyPept-like_regulatory"/>
</dbReference>
<evidence type="ECO:0000256" key="3">
    <source>
        <dbReference type="ARBA" id="ARBA00022452"/>
    </source>
</evidence>
<dbReference type="EMBL" id="FOLQ01000008">
    <property type="protein sequence ID" value="SFD87157.1"/>
    <property type="molecule type" value="Genomic_DNA"/>
</dbReference>
<dbReference type="NCBIfam" id="TIGR04057">
    <property type="entry name" value="SusC_RagA_signa"/>
    <property type="match status" value="1"/>
</dbReference>
<evidence type="ECO:0000256" key="8">
    <source>
        <dbReference type="ARBA" id="ARBA00023077"/>
    </source>
</evidence>
<dbReference type="SUPFAM" id="SSF49464">
    <property type="entry name" value="Carboxypeptidase regulatory domain-like"/>
    <property type="match status" value="1"/>
</dbReference>
<name>A0A1I1VW16_9BACT</name>
<keyword evidence="2 11" id="KW-0813">Transport</keyword>
<dbReference type="Pfam" id="PF13715">
    <property type="entry name" value="CarbopepD_reg_2"/>
    <property type="match status" value="1"/>
</dbReference>
<evidence type="ECO:0000256" key="6">
    <source>
        <dbReference type="ARBA" id="ARBA00023004"/>
    </source>
</evidence>
<dbReference type="InterPro" id="IPR023997">
    <property type="entry name" value="TonB-dep_OMP_SusC/RagA_CS"/>
</dbReference>
<dbReference type="Pfam" id="PF00593">
    <property type="entry name" value="TonB_dep_Rec_b-barrel"/>
    <property type="match status" value="1"/>
</dbReference>
<dbReference type="OrthoDB" id="9768177at2"/>
<dbReference type="InterPro" id="IPR036942">
    <property type="entry name" value="Beta-barrel_TonB_sf"/>
</dbReference>
<evidence type="ECO:0000256" key="2">
    <source>
        <dbReference type="ARBA" id="ARBA00022448"/>
    </source>
</evidence>
<feature type="domain" description="TonB-dependent receptor plug" evidence="15">
    <location>
        <begin position="119"/>
        <end position="241"/>
    </location>
</feature>
<keyword evidence="4" id="KW-0410">Iron transport</keyword>
<evidence type="ECO:0000256" key="13">
    <source>
        <dbReference type="SAM" id="SignalP"/>
    </source>
</evidence>
<feature type="domain" description="TonB-dependent receptor-like beta-barrel" evidence="14">
    <location>
        <begin position="449"/>
        <end position="927"/>
    </location>
</feature>
<evidence type="ECO:0000256" key="1">
    <source>
        <dbReference type="ARBA" id="ARBA00004571"/>
    </source>
</evidence>
<protein>
    <submittedName>
        <fullName evidence="16">TonB-linked outer membrane protein, SusC/RagA family</fullName>
    </submittedName>
</protein>
<organism evidence="16 17">
    <name type="scientific">Spirosoma endophyticum</name>
    <dbReference type="NCBI Taxonomy" id="662367"/>
    <lineage>
        <taxon>Bacteria</taxon>
        <taxon>Pseudomonadati</taxon>
        <taxon>Bacteroidota</taxon>
        <taxon>Cytophagia</taxon>
        <taxon>Cytophagales</taxon>
        <taxon>Cytophagaceae</taxon>
        <taxon>Spirosoma</taxon>
    </lineage>
</organism>
<dbReference type="STRING" id="662367.SAMN05216167_10811"/>
<keyword evidence="10 11" id="KW-0998">Cell outer membrane</keyword>
<evidence type="ECO:0000256" key="9">
    <source>
        <dbReference type="ARBA" id="ARBA00023136"/>
    </source>
</evidence>
<dbReference type="PANTHER" id="PTHR32552:SF81">
    <property type="entry name" value="TONB-DEPENDENT OUTER MEMBRANE RECEPTOR"/>
    <property type="match status" value="1"/>
</dbReference>
<evidence type="ECO:0000313" key="16">
    <source>
        <dbReference type="EMBL" id="SFD87157.1"/>
    </source>
</evidence>
<dbReference type="InterPro" id="IPR037066">
    <property type="entry name" value="Plug_dom_sf"/>
</dbReference>
<keyword evidence="13" id="KW-0732">Signal</keyword>
<comment type="subcellular location">
    <subcellularLocation>
        <location evidence="1 11">Cell outer membrane</location>
        <topology evidence="1 11">Multi-pass membrane protein</topology>
    </subcellularLocation>
</comment>
<dbReference type="Proteomes" id="UP000198598">
    <property type="component" value="Unassembled WGS sequence"/>
</dbReference>